<dbReference type="PANTHER" id="PTHR14969:SF13">
    <property type="entry name" value="AT30094P"/>
    <property type="match status" value="1"/>
</dbReference>
<dbReference type="Gene3D" id="1.20.144.10">
    <property type="entry name" value="Phosphatidic acid phosphatase type 2/haloperoxidase"/>
    <property type="match status" value="1"/>
</dbReference>
<dbReference type="Proteomes" id="UP000056252">
    <property type="component" value="Chromosome"/>
</dbReference>
<dbReference type="OrthoDB" id="9789113at2"/>
<dbReference type="KEGG" id="peo:AS203_07885"/>
<reference evidence="4" key="1">
    <citation type="submission" date="2015-11" db="EMBL/GenBank/DDBJ databases">
        <authorList>
            <person name="Holder M.E."/>
            <person name="Ajami N.J."/>
            <person name="Petrosino J.F."/>
        </authorList>
    </citation>
    <scope>NUCLEOTIDE SEQUENCE [LARGE SCALE GENOMIC DNA]</scope>
    <source>
        <strain evidence="4">F0113</strain>
    </source>
</reference>
<dbReference type="SUPFAM" id="SSF48317">
    <property type="entry name" value="Acid phosphatase/Vanadium-dependent haloperoxidase"/>
    <property type="match status" value="1"/>
</dbReference>
<gene>
    <name evidence="3" type="ORF">AS203_07885</name>
</gene>
<keyword evidence="4" id="KW-1185">Reference proteome</keyword>
<protein>
    <recommendedName>
        <fullName evidence="2">Phosphatidic acid phosphatase type 2/haloperoxidase domain-containing protein</fullName>
    </recommendedName>
</protein>
<feature type="transmembrane region" description="Helical" evidence="1">
    <location>
        <begin position="23"/>
        <end position="49"/>
    </location>
</feature>
<dbReference type="SMART" id="SM00014">
    <property type="entry name" value="acidPPc"/>
    <property type="match status" value="1"/>
</dbReference>
<dbReference type="STRING" id="76123.AS203_07885"/>
<evidence type="ECO:0000259" key="2">
    <source>
        <dbReference type="SMART" id="SM00014"/>
    </source>
</evidence>
<sequence>MDIHTLLDLDRELFFWLNGSNSLFLDGLITILTSGFTWIPLYISLLYLVIKNNETMTQIMLIVGCCLFALLLSDSMTDFIMKPLVARWRPSNDPSIKYMVDIVGNLRDTPYGFFSAHASNTFSLALFFSLLVRNKALSIALVLWSLVNCYTRIYLGLHYPGDIICGLLWGSFAGGVAYLLYHRVYEKISPKQNYISTQYTNTGYSLSDIDIVINVLIFTFCAVMIYSLIK</sequence>
<feature type="transmembrane region" description="Helical" evidence="1">
    <location>
        <begin position="211"/>
        <end position="229"/>
    </location>
</feature>
<dbReference type="Pfam" id="PF01569">
    <property type="entry name" value="PAP2"/>
    <property type="match status" value="1"/>
</dbReference>
<keyword evidence="1" id="KW-1133">Transmembrane helix</keyword>
<dbReference type="AlphaFoldDB" id="A0A0S2KL18"/>
<keyword evidence="1" id="KW-0812">Transmembrane</keyword>
<organism evidence="3 4">
    <name type="scientific">Hoylesella enoeca</name>
    <dbReference type="NCBI Taxonomy" id="76123"/>
    <lineage>
        <taxon>Bacteria</taxon>
        <taxon>Pseudomonadati</taxon>
        <taxon>Bacteroidota</taxon>
        <taxon>Bacteroidia</taxon>
        <taxon>Bacteroidales</taxon>
        <taxon>Prevotellaceae</taxon>
        <taxon>Hoylesella</taxon>
    </lineage>
</organism>
<evidence type="ECO:0000313" key="3">
    <source>
        <dbReference type="EMBL" id="ALO49009.1"/>
    </source>
</evidence>
<dbReference type="PANTHER" id="PTHR14969">
    <property type="entry name" value="SPHINGOSINE-1-PHOSPHATE PHOSPHOHYDROLASE"/>
    <property type="match status" value="1"/>
</dbReference>
<feature type="transmembrane region" description="Helical" evidence="1">
    <location>
        <begin position="139"/>
        <end position="157"/>
    </location>
</feature>
<proteinExistence type="predicted"/>
<dbReference type="EMBL" id="CP013195">
    <property type="protein sequence ID" value="ALO49009.1"/>
    <property type="molecule type" value="Genomic_DNA"/>
</dbReference>
<keyword evidence="1" id="KW-0472">Membrane</keyword>
<evidence type="ECO:0000256" key="1">
    <source>
        <dbReference type="SAM" id="Phobius"/>
    </source>
</evidence>
<name>A0A0S2KL18_9BACT</name>
<dbReference type="InterPro" id="IPR000326">
    <property type="entry name" value="PAP2/HPO"/>
</dbReference>
<feature type="transmembrane region" description="Helical" evidence="1">
    <location>
        <begin position="163"/>
        <end position="181"/>
    </location>
</feature>
<feature type="transmembrane region" description="Helical" evidence="1">
    <location>
        <begin position="111"/>
        <end position="132"/>
    </location>
</feature>
<accession>A0A0S2KL18</accession>
<dbReference type="RefSeq" id="WP_025066065.1">
    <property type="nucleotide sequence ID" value="NZ_CP013195.1"/>
</dbReference>
<evidence type="ECO:0000313" key="4">
    <source>
        <dbReference type="Proteomes" id="UP000056252"/>
    </source>
</evidence>
<dbReference type="InterPro" id="IPR036938">
    <property type="entry name" value="PAP2/HPO_sf"/>
</dbReference>
<dbReference type="eggNOG" id="COG0671">
    <property type="taxonomic scope" value="Bacteria"/>
</dbReference>
<feature type="domain" description="Phosphatidic acid phosphatase type 2/haloperoxidase" evidence="2">
    <location>
        <begin position="63"/>
        <end position="178"/>
    </location>
</feature>
<feature type="transmembrane region" description="Helical" evidence="1">
    <location>
        <begin position="61"/>
        <end position="81"/>
    </location>
</feature>